<dbReference type="EMBL" id="CH473970">
    <property type="protein sequence ID" value="EDM08816.1"/>
    <property type="molecule type" value="Genomic_DNA"/>
</dbReference>
<protein>
    <submittedName>
        <fullName evidence="2">RCG43027</fullName>
    </submittedName>
</protein>
<gene>
    <name evidence="2" type="ORF">rCG_43027</name>
</gene>
<sequence length="118" mass="12823">MESLALTSGSGEMILNEVDRLDSMWNFQRVSGTGRVSDLPTTWNSIRLPTTDTPPPAGSPFLELSSECERIQQGNPAGQLPLLNLPGSRNQAPGRRVAGPSFTLSHVWLASRHFPSHS</sequence>
<organism evidence="2 3">
    <name type="scientific">Rattus norvegicus</name>
    <name type="common">Rat</name>
    <dbReference type="NCBI Taxonomy" id="10116"/>
    <lineage>
        <taxon>Eukaryota</taxon>
        <taxon>Metazoa</taxon>
        <taxon>Chordata</taxon>
        <taxon>Craniata</taxon>
        <taxon>Vertebrata</taxon>
        <taxon>Euteleostomi</taxon>
        <taxon>Mammalia</taxon>
        <taxon>Eutheria</taxon>
        <taxon>Euarchontoglires</taxon>
        <taxon>Glires</taxon>
        <taxon>Rodentia</taxon>
        <taxon>Myomorpha</taxon>
        <taxon>Muroidea</taxon>
        <taxon>Muridae</taxon>
        <taxon>Murinae</taxon>
        <taxon>Rattus</taxon>
    </lineage>
</organism>
<evidence type="ECO:0000313" key="2">
    <source>
        <dbReference type="EMBL" id="EDM08816.1"/>
    </source>
</evidence>
<accession>A6IWQ6</accession>
<dbReference type="AlphaFoldDB" id="A6IWQ6"/>
<dbReference type="Proteomes" id="UP000234681">
    <property type="component" value="Chromosome 16"/>
</dbReference>
<proteinExistence type="predicted"/>
<feature type="region of interest" description="Disordered" evidence="1">
    <location>
        <begin position="76"/>
        <end position="97"/>
    </location>
</feature>
<reference evidence="2 3" key="1">
    <citation type="submission" date="2005-09" db="EMBL/GenBank/DDBJ databases">
        <authorList>
            <person name="Mural R.J."/>
            <person name="Li P.W."/>
            <person name="Adams M.D."/>
            <person name="Amanatides P.G."/>
            <person name="Baden-Tillson H."/>
            <person name="Barnstead M."/>
            <person name="Chin S.H."/>
            <person name="Dew I."/>
            <person name="Evans C.A."/>
            <person name="Ferriera S."/>
            <person name="Flanigan M."/>
            <person name="Fosler C."/>
            <person name="Glodek A."/>
            <person name="Gu Z."/>
            <person name="Holt R.A."/>
            <person name="Jennings D."/>
            <person name="Kraft C.L."/>
            <person name="Lu F."/>
            <person name="Nguyen T."/>
            <person name="Nusskern D.R."/>
            <person name="Pfannkoch C.M."/>
            <person name="Sitter C."/>
            <person name="Sutton G.G."/>
            <person name="Venter J.C."/>
            <person name="Wang Z."/>
            <person name="Woodage T."/>
            <person name="Zheng X.H."/>
            <person name="Zhong F."/>
        </authorList>
    </citation>
    <scope>NUCLEOTIDE SEQUENCE [LARGE SCALE GENOMIC DNA]</scope>
    <source>
        <strain>BN</strain>
        <strain evidence="3">Sprague-Dawley</strain>
    </source>
</reference>
<name>A6IWQ6_RAT</name>
<evidence type="ECO:0000256" key="1">
    <source>
        <dbReference type="SAM" id="MobiDB-lite"/>
    </source>
</evidence>
<evidence type="ECO:0000313" key="3">
    <source>
        <dbReference type="Proteomes" id="UP000234681"/>
    </source>
</evidence>